<name>A0ABV9SWU4_9BACT</name>
<dbReference type="Pfam" id="PF08922">
    <property type="entry name" value="DUF1905"/>
    <property type="match status" value="1"/>
</dbReference>
<dbReference type="InterPro" id="IPR037079">
    <property type="entry name" value="AF2212/PG0164-like_sf"/>
</dbReference>
<dbReference type="Pfam" id="PF13376">
    <property type="entry name" value="OmdA"/>
    <property type="match status" value="1"/>
</dbReference>
<dbReference type="EMBL" id="JBHSJJ010000002">
    <property type="protein sequence ID" value="MFC4870717.1"/>
    <property type="molecule type" value="Genomic_DNA"/>
</dbReference>
<sequence>MEKTKTFTTTLENFHSNLWQHHLPVPEDIATFFIEGDNRRVLCQVNGLEGFHTALMKCRDYWYILLNKALKDKLDIYEGDKVHVFLEKDRTTYGHGMPEELQALLDQDEEGNRHFKALTMGKQRSLIYIVNKVKSSPSRLNKALAIVHHLKDANGKLDFRKLNEKIKYYNNLERGK</sequence>
<proteinExistence type="predicted"/>
<protein>
    <submittedName>
        <fullName evidence="1">YdeI/OmpD-associated family protein</fullName>
    </submittedName>
</protein>
<comment type="caution">
    <text evidence="1">The sequence shown here is derived from an EMBL/GenBank/DDBJ whole genome shotgun (WGS) entry which is preliminary data.</text>
</comment>
<dbReference type="Proteomes" id="UP001595818">
    <property type="component" value="Unassembled WGS sequence"/>
</dbReference>
<accession>A0ABV9SWU4</accession>
<evidence type="ECO:0000313" key="2">
    <source>
        <dbReference type="Proteomes" id="UP001595818"/>
    </source>
</evidence>
<dbReference type="Gene3D" id="2.40.30.100">
    <property type="entry name" value="AF2212/PG0164-like"/>
    <property type="match status" value="1"/>
</dbReference>
<dbReference type="RefSeq" id="WP_377061522.1">
    <property type="nucleotide sequence ID" value="NZ_JBHSJJ010000002.1"/>
</dbReference>
<evidence type="ECO:0000313" key="1">
    <source>
        <dbReference type="EMBL" id="MFC4870717.1"/>
    </source>
</evidence>
<gene>
    <name evidence="1" type="ORF">ACFPFU_03395</name>
</gene>
<dbReference type="InterPro" id="IPR015018">
    <property type="entry name" value="DUF1905"/>
</dbReference>
<keyword evidence="2" id="KW-1185">Reference proteome</keyword>
<reference evidence="2" key="1">
    <citation type="journal article" date="2019" name="Int. J. Syst. Evol. Microbiol.">
        <title>The Global Catalogue of Microorganisms (GCM) 10K type strain sequencing project: providing services to taxonomists for standard genome sequencing and annotation.</title>
        <authorList>
            <consortium name="The Broad Institute Genomics Platform"/>
            <consortium name="The Broad Institute Genome Sequencing Center for Infectious Disease"/>
            <person name="Wu L."/>
            <person name="Ma J."/>
        </authorList>
    </citation>
    <scope>NUCLEOTIDE SEQUENCE [LARGE SCALE GENOMIC DNA]</scope>
    <source>
        <strain evidence="2">CGMCC 4.7466</strain>
    </source>
</reference>
<organism evidence="1 2">
    <name type="scientific">Negadavirga shengliensis</name>
    <dbReference type="NCBI Taxonomy" id="1389218"/>
    <lineage>
        <taxon>Bacteria</taxon>
        <taxon>Pseudomonadati</taxon>
        <taxon>Bacteroidota</taxon>
        <taxon>Cytophagia</taxon>
        <taxon>Cytophagales</taxon>
        <taxon>Cyclobacteriaceae</taxon>
        <taxon>Negadavirga</taxon>
    </lineage>
</organism>